<dbReference type="InterPro" id="IPR052399">
    <property type="entry name" value="Phage_Baseplate_Assmbl_Protein"/>
</dbReference>
<feature type="domain" description="Baseplate J-like C-terminal" evidence="4">
    <location>
        <begin position="259"/>
        <end position="338"/>
    </location>
</feature>
<dbReference type="InterPro" id="IPR058530">
    <property type="entry name" value="Baseplate_J-like_C"/>
</dbReference>
<dbReference type="Proteomes" id="UP000070326">
    <property type="component" value="Unassembled WGS sequence"/>
</dbReference>
<organism evidence="5 6">
    <name type="scientific">Peptostreptococcus anaerobius</name>
    <dbReference type="NCBI Taxonomy" id="1261"/>
    <lineage>
        <taxon>Bacteria</taxon>
        <taxon>Bacillati</taxon>
        <taxon>Bacillota</taxon>
        <taxon>Clostridia</taxon>
        <taxon>Peptostreptococcales</taxon>
        <taxon>Peptostreptococcaceae</taxon>
        <taxon>Peptostreptococcus</taxon>
    </lineage>
</organism>
<dbReference type="Pfam" id="PF04865">
    <property type="entry name" value="Baseplate_J"/>
    <property type="match status" value="1"/>
</dbReference>
<comment type="similarity">
    <text evidence="1">Belongs to the Mu gp47/PBSX XkdT family.</text>
</comment>
<proteinExistence type="inferred from homology"/>
<evidence type="ECO:0000259" key="2">
    <source>
        <dbReference type="Pfam" id="PF04865"/>
    </source>
</evidence>
<dbReference type="PATRIC" id="fig|1261.5.peg.1389"/>
<dbReference type="InterPro" id="IPR058531">
    <property type="entry name" value="Baseplate_J_M"/>
</dbReference>
<dbReference type="RefSeq" id="WP_061101930.1">
    <property type="nucleotide sequence ID" value="NZ_KQ961832.1"/>
</dbReference>
<reference evidence="5 6" key="1">
    <citation type="submission" date="2016-02" db="EMBL/GenBank/DDBJ databases">
        <authorList>
            <person name="Wen L."/>
            <person name="He K."/>
            <person name="Yang H."/>
        </authorList>
    </citation>
    <scope>NUCLEOTIDE SEQUENCE [LARGE SCALE GENOMIC DNA]</scope>
    <source>
        <strain evidence="5 6">MJR8628A</strain>
    </source>
</reference>
<dbReference type="PANTHER" id="PTHR37829">
    <property type="entry name" value="PHAGE-LIKE ELEMENT PBSX PROTEIN XKDT"/>
    <property type="match status" value="1"/>
</dbReference>
<accession>A0A135YQ64</accession>
<comment type="caution">
    <text evidence="5">The sequence shown here is derived from an EMBL/GenBank/DDBJ whole genome shotgun (WGS) entry which is preliminary data.</text>
</comment>
<dbReference type="PANTHER" id="PTHR37829:SF3">
    <property type="entry name" value="PROTEIN JAYE-RELATED"/>
    <property type="match status" value="1"/>
</dbReference>
<dbReference type="Pfam" id="PF26078">
    <property type="entry name" value="Baseplate_J_M"/>
    <property type="match status" value="1"/>
</dbReference>
<sequence length="342" mass="37720">MKVRSKDEILDSMISNFKLEIPVYEGTLTYAIFSSVANAIAREYAIKDEEEKQVFLVDGRAEFLDKRASEFGYDRKDGELASGSVVFAGTPGTLIKDGLIIKCNGLEFVVTEGGSISSEGEGRAIVKALEVGSAGNIKAGSDFTCEEMEFDRIFNENEFKNGIDVESDEDFYTRFFYTQRHKGTTGNEDHYNEWAKSVDGVVDAKTKGLKDGPGTVEVVVAGKNNVVNEDTIRRVKEYIEVVRPIGPKVTVKSMSDYVVNIYARVKSKSEMATIRNEYTEVANKYLSDVRSSVVYSKLYSLIAGLSSVDDVVHFTINSGKSNLSITSEQKAKVGTVTIEVVI</sequence>
<evidence type="ECO:0000313" key="5">
    <source>
        <dbReference type="EMBL" id="KXI11481.1"/>
    </source>
</evidence>
<name>A0A135YQ64_9FIRM</name>
<dbReference type="Pfam" id="PF26079">
    <property type="entry name" value="Baseplate_J_C"/>
    <property type="match status" value="1"/>
</dbReference>
<gene>
    <name evidence="5" type="ORF">HMPREF3195_01386</name>
</gene>
<dbReference type="InterPro" id="IPR006949">
    <property type="entry name" value="Barrel_Baseplate_J-like"/>
</dbReference>
<dbReference type="STRING" id="1261.HMPREF3195_01386"/>
<feature type="domain" description="Baseplate protein J-like barrel" evidence="2">
    <location>
        <begin position="85"/>
        <end position="141"/>
    </location>
</feature>
<evidence type="ECO:0000256" key="1">
    <source>
        <dbReference type="ARBA" id="ARBA00038087"/>
    </source>
</evidence>
<protein>
    <submittedName>
        <fullName evidence="5">Baseplate J-like protein</fullName>
    </submittedName>
</protein>
<dbReference type="AlphaFoldDB" id="A0A135YQ64"/>
<feature type="domain" description="Baseplate J-like central" evidence="3">
    <location>
        <begin position="184"/>
        <end position="253"/>
    </location>
</feature>
<evidence type="ECO:0000259" key="4">
    <source>
        <dbReference type="Pfam" id="PF26079"/>
    </source>
</evidence>
<evidence type="ECO:0000313" key="6">
    <source>
        <dbReference type="Proteomes" id="UP000070326"/>
    </source>
</evidence>
<evidence type="ECO:0000259" key="3">
    <source>
        <dbReference type="Pfam" id="PF26078"/>
    </source>
</evidence>
<dbReference type="EMBL" id="LSQZ01000071">
    <property type="protein sequence ID" value="KXI11481.1"/>
    <property type="molecule type" value="Genomic_DNA"/>
</dbReference>